<evidence type="ECO:0000256" key="6">
    <source>
        <dbReference type="ARBA" id="ARBA00047561"/>
    </source>
</evidence>
<dbReference type="InterPro" id="IPR028161">
    <property type="entry name" value="Met8-like"/>
</dbReference>
<reference evidence="8" key="1">
    <citation type="submission" date="2014-02" db="EMBL/GenBank/DDBJ databases">
        <title>Complete genome sequence and comparative genomic analysis of the nitrogen-fixing bacterium Leptospirillum ferriphilum YSK.</title>
        <authorList>
            <person name="Guo X."/>
            <person name="Yin H."/>
            <person name="Liang Y."/>
            <person name="Hu Q."/>
            <person name="Ma L."/>
            <person name="Xiao Y."/>
            <person name="Zhang X."/>
            <person name="Qiu G."/>
            <person name="Liu X."/>
        </authorList>
    </citation>
    <scope>NUCLEOTIDE SEQUENCE [LARGE SCALE GENOMIC DNA]</scope>
    <source>
        <strain evidence="8">YSK</strain>
    </source>
</reference>
<dbReference type="EC" id="1.3.1.76" evidence="2"/>
<evidence type="ECO:0000256" key="2">
    <source>
        <dbReference type="ARBA" id="ARBA00012400"/>
    </source>
</evidence>
<gene>
    <name evidence="7" type="ORF">Y981_00410</name>
</gene>
<evidence type="ECO:0000313" key="8">
    <source>
        <dbReference type="Proteomes" id="UP000027059"/>
    </source>
</evidence>
<organism evidence="7 8">
    <name type="scientific">Leptospirillum ferriphilum YSK</name>
    <dbReference type="NCBI Taxonomy" id="1441628"/>
    <lineage>
        <taxon>Bacteria</taxon>
        <taxon>Pseudomonadati</taxon>
        <taxon>Nitrospirota</taxon>
        <taxon>Nitrospiria</taxon>
        <taxon>Nitrospirales</taxon>
        <taxon>Nitrospiraceae</taxon>
        <taxon>Leptospirillum</taxon>
    </lineage>
</organism>
<keyword evidence="3" id="KW-0560">Oxidoreductase</keyword>
<accession>A0A059XS35</accession>
<name>A0A059XS35_9BACT</name>
<sequence length="218" mass="24336">MVKRYPVYLDLSRRTVLVVGGGNVASRKVPALLESGAIVTVVSPSLTPDLLELARSGRIRWVRRRYIAGDERRFSLVLALTEHPDVNTGISARSNGFVNQATPSAGNPVALPFVQDHSPLLVSVGSEPPDPLLVRETGEFLGMKLREAGIPEYAREHALLRQILLDSGWARPDIRKVLETFSLEWALRSAGREDRLVQYRERLGEIVYRKLEDSLFTP</sequence>
<proteinExistence type="predicted"/>
<dbReference type="PANTHER" id="PTHR35330">
    <property type="entry name" value="SIROHEME BIOSYNTHESIS PROTEIN MET8"/>
    <property type="match status" value="1"/>
</dbReference>
<keyword evidence="8" id="KW-1185">Reference proteome</keyword>
<dbReference type="SUPFAM" id="SSF51735">
    <property type="entry name" value="NAD(P)-binding Rossmann-fold domains"/>
    <property type="match status" value="1"/>
</dbReference>
<dbReference type="KEGG" id="lfp:Y981_00410"/>
<keyword evidence="5" id="KW-0627">Porphyrin biosynthesis</keyword>
<dbReference type="InterPro" id="IPR036291">
    <property type="entry name" value="NAD(P)-bd_dom_sf"/>
</dbReference>
<dbReference type="NCBIfam" id="TIGR01470">
    <property type="entry name" value="cysG_Nterm"/>
    <property type="match status" value="1"/>
</dbReference>
<comment type="pathway">
    <text evidence="1">Porphyrin-containing compound metabolism; siroheme biosynthesis; sirohydrochlorin from precorrin-2: step 1/1.</text>
</comment>
<dbReference type="Gene3D" id="3.40.50.720">
    <property type="entry name" value="NAD(P)-binding Rossmann-like Domain"/>
    <property type="match status" value="1"/>
</dbReference>
<protein>
    <recommendedName>
        <fullName evidence="2">precorrin-2 dehydrogenase</fullName>
        <ecNumber evidence="2">1.3.1.76</ecNumber>
    </recommendedName>
</protein>
<comment type="catalytic activity">
    <reaction evidence="6">
        <text>precorrin-2 + NAD(+) = sirohydrochlorin + NADH + 2 H(+)</text>
        <dbReference type="Rhea" id="RHEA:15613"/>
        <dbReference type="ChEBI" id="CHEBI:15378"/>
        <dbReference type="ChEBI" id="CHEBI:57540"/>
        <dbReference type="ChEBI" id="CHEBI:57945"/>
        <dbReference type="ChEBI" id="CHEBI:58351"/>
        <dbReference type="ChEBI" id="CHEBI:58827"/>
        <dbReference type="EC" id="1.3.1.76"/>
    </reaction>
</comment>
<dbReference type="Pfam" id="PF13241">
    <property type="entry name" value="NAD_binding_7"/>
    <property type="match status" value="1"/>
</dbReference>
<dbReference type="GO" id="GO:0043115">
    <property type="term" value="F:precorrin-2 dehydrogenase activity"/>
    <property type="evidence" value="ECO:0007669"/>
    <property type="project" value="UniProtKB-EC"/>
</dbReference>
<dbReference type="UniPathway" id="UPA00262">
    <property type="reaction ID" value="UER00222"/>
</dbReference>
<dbReference type="EMBL" id="CP007243">
    <property type="protein sequence ID" value="AIA29835.1"/>
    <property type="molecule type" value="Genomic_DNA"/>
</dbReference>
<evidence type="ECO:0000313" key="7">
    <source>
        <dbReference type="EMBL" id="AIA29835.1"/>
    </source>
</evidence>
<dbReference type="HOGENOM" id="CLU_1228670_0_0_0"/>
<dbReference type="AlphaFoldDB" id="A0A059XS35"/>
<dbReference type="InterPro" id="IPR006367">
    <property type="entry name" value="Sirohaem_synthase_N"/>
</dbReference>
<reference evidence="7 8" key="2">
    <citation type="journal article" date="2015" name="Biomed. Res. Int.">
        <title>Effects of Arsenite Resistance on the Growth and Functional Gene Expression of Leptospirillum ferriphilum and Acidithiobacillus thiooxidans in Pure Culture and Coculture.</title>
        <authorList>
            <person name="Jiang H."/>
            <person name="Liang Y."/>
            <person name="Yin H."/>
            <person name="Xiao Y."/>
            <person name="Guo X."/>
            <person name="Xu Y."/>
            <person name="Hu Q."/>
            <person name="Liu H."/>
            <person name="Liu X."/>
        </authorList>
    </citation>
    <scope>NUCLEOTIDE SEQUENCE [LARGE SCALE GENOMIC DNA]</scope>
    <source>
        <strain evidence="7 8">YSK</strain>
    </source>
</reference>
<dbReference type="GO" id="GO:0019354">
    <property type="term" value="P:siroheme biosynthetic process"/>
    <property type="evidence" value="ECO:0007669"/>
    <property type="project" value="UniProtKB-UniPathway"/>
</dbReference>
<evidence type="ECO:0000256" key="5">
    <source>
        <dbReference type="ARBA" id="ARBA00023244"/>
    </source>
</evidence>
<dbReference type="GO" id="GO:0004325">
    <property type="term" value="F:ferrochelatase activity"/>
    <property type="evidence" value="ECO:0007669"/>
    <property type="project" value="InterPro"/>
</dbReference>
<evidence type="ECO:0000256" key="4">
    <source>
        <dbReference type="ARBA" id="ARBA00023027"/>
    </source>
</evidence>
<dbReference type="Proteomes" id="UP000027059">
    <property type="component" value="Chromosome"/>
</dbReference>
<dbReference type="PANTHER" id="PTHR35330:SF1">
    <property type="entry name" value="SIROHEME BIOSYNTHESIS PROTEIN MET8"/>
    <property type="match status" value="1"/>
</dbReference>
<keyword evidence="4" id="KW-0520">NAD</keyword>
<evidence type="ECO:0000256" key="1">
    <source>
        <dbReference type="ARBA" id="ARBA00005010"/>
    </source>
</evidence>
<evidence type="ECO:0000256" key="3">
    <source>
        <dbReference type="ARBA" id="ARBA00023002"/>
    </source>
</evidence>